<dbReference type="OrthoDB" id="6435261at2759"/>
<dbReference type="EMBL" id="BGPR01036627">
    <property type="protein sequence ID" value="GBO11924.1"/>
    <property type="molecule type" value="Genomic_DNA"/>
</dbReference>
<dbReference type="AlphaFoldDB" id="A0A4Y2UIF2"/>
<reference evidence="1 2" key="1">
    <citation type="journal article" date="2019" name="Sci. Rep.">
        <title>Orb-weaving spider Araneus ventricosus genome elucidates the spidroin gene catalogue.</title>
        <authorList>
            <person name="Kono N."/>
            <person name="Nakamura H."/>
            <person name="Ohtoshi R."/>
            <person name="Moran D.A.P."/>
            <person name="Shinohara A."/>
            <person name="Yoshida Y."/>
            <person name="Fujiwara M."/>
            <person name="Mori M."/>
            <person name="Tomita M."/>
            <person name="Arakawa K."/>
        </authorList>
    </citation>
    <scope>NUCLEOTIDE SEQUENCE [LARGE SCALE GENOMIC DNA]</scope>
</reference>
<dbReference type="Proteomes" id="UP000499080">
    <property type="component" value="Unassembled WGS sequence"/>
</dbReference>
<organism evidence="1 2">
    <name type="scientific">Araneus ventricosus</name>
    <name type="common">Orbweaver spider</name>
    <name type="synonym">Epeira ventricosa</name>
    <dbReference type="NCBI Taxonomy" id="182803"/>
    <lineage>
        <taxon>Eukaryota</taxon>
        <taxon>Metazoa</taxon>
        <taxon>Ecdysozoa</taxon>
        <taxon>Arthropoda</taxon>
        <taxon>Chelicerata</taxon>
        <taxon>Arachnida</taxon>
        <taxon>Araneae</taxon>
        <taxon>Araneomorphae</taxon>
        <taxon>Entelegynae</taxon>
        <taxon>Araneoidea</taxon>
        <taxon>Araneidae</taxon>
        <taxon>Araneus</taxon>
    </lineage>
</organism>
<accession>A0A4Y2UIF2</accession>
<proteinExistence type="predicted"/>
<evidence type="ECO:0000313" key="2">
    <source>
        <dbReference type="Proteomes" id="UP000499080"/>
    </source>
</evidence>
<keyword evidence="2" id="KW-1185">Reference proteome</keyword>
<evidence type="ECO:0000313" key="1">
    <source>
        <dbReference type="EMBL" id="GBO11924.1"/>
    </source>
</evidence>
<name>A0A4Y2UIF2_ARAVE</name>
<comment type="caution">
    <text evidence="1">The sequence shown here is derived from an EMBL/GenBank/DDBJ whole genome shotgun (WGS) entry which is preliminary data.</text>
</comment>
<dbReference type="GO" id="GO:0003676">
    <property type="term" value="F:nucleic acid binding"/>
    <property type="evidence" value="ECO:0007669"/>
    <property type="project" value="InterPro"/>
</dbReference>
<dbReference type="Gene3D" id="3.30.420.10">
    <property type="entry name" value="Ribonuclease H-like superfamily/Ribonuclease H"/>
    <property type="match status" value="1"/>
</dbReference>
<protein>
    <submittedName>
        <fullName evidence="1">Uncharacterized protein</fullName>
    </submittedName>
</protein>
<sequence>MMVSLRSKHHQWSSTCTEEFGVQIIGYGGFQEWPLHSPDLIPMDFLLVGIPVTPPPTSQDLQRRITDAFVNVIPAMLHREIQARVQMCIVADGEKFEHQI</sequence>
<gene>
    <name evidence="1" type="ORF">AVEN_185459_1</name>
</gene>
<dbReference type="InterPro" id="IPR036397">
    <property type="entry name" value="RNaseH_sf"/>
</dbReference>